<evidence type="ECO:0008006" key="4">
    <source>
        <dbReference type="Google" id="ProtNLM"/>
    </source>
</evidence>
<dbReference type="PANTHER" id="PTHR21063:SF4">
    <property type="entry name" value="CD48 ANTIGEN-RELATED"/>
    <property type="match status" value="1"/>
</dbReference>
<organism evidence="2 3">
    <name type="scientific">Sinocyclocheilus anshuiensis</name>
    <dbReference type="NCBI Taxonomy" id="1608454"/>
    <lineage>
        <taxon>Eukaryota</taxon>
        <taxon>Metazoa</taxon>
        <taxon>Chordata</taxon>
        <taxon>Craniata</taxon>
        <taxon>Vertebrata</taxon>
        <taxon>Euteleostomi</taxon>
        <taxon>Actinopterygii</taxon>
        <taxon>Neopterygii</taxon>
        <taxon>Teleostei</taxon>
        <taxon>Ostariophysi</taxon>
        <taxon>Cypriniformes</taxon>
        <taxon>Cyprinidae</taxon>
        <taxon>Cyprininae</taxon>
        <taxon>Sinocyclocheilus</taxon>
    </lineage>
</organism>
<sequence length="244" mass="26986">MSYCLSTLIRGLMLKACSKGKQTNVGTSDGLVQVNGLNSAADSRWSRPNIHLNDQTRELTIRNIRRDQSGDYKVEINTSSMILHRKLRINISGVFSFDGVKKMSVRDGDPVTLQTRITNITADNVIQWTFGPQNTSVVKTDRESRRIIYNEHDVRFTDRLHLNIQTGDLTISNTKTEVSGLYQIKIIKRTYTIQKSFSVTVSAQSGAASGICGAGVGLVVWAVTVFFATRSISNQGKGVSVNIK</sequence>
<dbReference type="InterPro" id="IPR013783">
    <property type="entry name" value="Ig-like_fold"/>
</dbReference>
<keyword evidence="1" id="KW-0472">Membrane</keyword>
<protein>
    <recommendedName>
        <fullName evidence="4">Immunoglobulin subtype domain-containing protein</fullName>
    </recommendedName>
</protein>
<evidence type="ECO:0000313" key="2">
    <source>
        <dbReference type="Ensembl" id="ENSSANP00000095286.1"/>
    </source>
</evidence>
<dbReference type="Ensembl" id="ENSSANT00000101191.1">
    <property type="protein sequence ID" value="ENSSANP00000095286.1"/>
    <property type="gene ID" value="ENSSANG00000046945.1"/>
</dbReference>
<keyword evidence="1" id="KW-1133">Transmembrane helix</keyword>
<reference evidence="2" key="1">
    <citation type="submission" date="2025-08" db="UniProtKB">
        <authorList>
            <consortium name="Ensembl"/>
        </authorList>
    </citation>
    <scope>IDENTIFICATION</scope>
</reference>
<accession>A0A671SEX1</accession>
<dbReference type="InterPro" id="IPR036179">
    <property type="entry name" value="Ig-like_dom_sf"/>
</dbReference>
<dbReference type="Gene3D" id="2.60.40.2710">
    <property type="match status" value="1"/>
</dbReference>
<dbReference type="AlphaFoldDB" id="A0A671SEX1"/>
<evidence type="ECO:0000256" key="1">
    <source>
        <dbReference type="SAM" id="Phobius"/>
    </source>
</evidence>
<dbReference type="SUPFAM" id="SSF48726">
    <property type="entry name" value="Immunoglobulin"/>
    <property type="match status" value="1"/>
</dbReference>
<evidence type="ECO:0000313" key="3">
    <source>
        <dbReference type="Proteomes" id="UP000472260"/>
    </source>
</evidence>
<proteinExistence type="predicted"/>
<name>A0A671SEX1_9TELE</name>
<dbReference type="Proteomes" id="UP000472260">
    <property type="component" value="Unassembled WGS sequence"/>
</dbReference>
<keyword evidence="1" id="KW-0812">Transmembrane</keyword>
<dbReference type="PANTHER" id="PTHR21063">
    <property type="entry name" value="LFA-3"/>
    <property type="match status" value="1"/>
</dbReference>
<feature type="transmembrane region" description="Helical" evidence="1">
    <location>
        <begin position="207"/>
        <end position="228"/>
    </location>
</feature>
<dbReference type="Gene3D" id="2.60.40.10">
    <property type="entry name" value="Immunoglobulins"/>
    <property type="match status" value="1"/>
</dbReference>
<reference evidence="2" key="2">
    <citation type="submission" date="2025-09" db="UniProtKB">
        <authorList>
            <consortium name="Ensembl"/>
        </authorList>
    </citation>
    <scope>IDENTIFICATION</scope>
</reference>
<keyword evidence="3" id="KW-1185">Reference proteome</keyword>